<comment type="caution">
    <text evidence="3">The sequence shown here is derived from an EMBL/GenBank/DDBJ whole genome shotgun (WGS) entry which is preliminary data.</text>
</comment>
<dbReference type="EMBL" id="JAHVAH010000001">
    <property type="protein sequence ID" value="MBW0145825.1"/>
    <property type="molecule type" value="Genomic_DNA"/>
</dbReference>
<dbReference type="EC" id="3.1.2.-" evidence="3"/>
<evidence type="ECO:0000313" key="3">
    <source>
        <dbReference type="EMBL" id="MBW0145825.1"/>
    </source>
</evidence>
<sequence length="150" mass="17065">MSDSKLRAARGRFEGREHFFPVTVYFEDTDLSQIVYHANYLRYFERARSDMLRACGIDQRAAIDAGEGAYAVTHMDIHWKAPAKLDDELTVISTVENVRAASCFIHQRVMRGDELLAHAEVTAALLTPEGRPRRQPPEWIEKFKAVSEGV</sequence>
<evidence type="ECO:0000256" key="1">
    <source>
        <dbReference type="ARBA" id="ARBA00022801"/>
    </source>
</evidence>
<dbReference type="PIRSF" id="PIRSF003230">
    <property type="entry name" value="YbgC"/>
    <property type="match status" value="1"/>
</dbReference>
<dbReference type="Proteomes" id="UP000698028">
    <property type="component" value="Unassembled WGS sequence"/>
</dbReference>
<dbReference type="PANTHER" id="PTHR31793:SF37">
    <property type="entry name" value="ACYL-COA THIOESTER HYDROLASE YBGC"/>
    <property type="match status" value="1"/>
</dbReference>
<organism evidence="3 4">
    <name type="scientific">Sphingomicrobium clamense</name>
    <dbReference type="NCBI Taxonomy" id="2851013"/>
    <lineage>
        <taxon>Bacteria</taxon>
        <taxon>Pseudomonadati</taxon>
        <taxon>Pseudomonadota</taxon>
        <taxon>Alphaproteobacteria</taxon>
        <taxon>Sphingomonadales</taxon>
        <taxon>Sphingomonadaceae</taxon>
        <taxon>Sphingomicrobium</taxon>
    </lineage>
</organism>
<dbReference type="PANTHER" id="PTHR31793">
    <property type="entry name" value="4-HYDROXYBENZOYL-COA THIOESTERASE FAMILY MEMBER"/>
    <property type="match status" value="1"/>
</dbReference>
<dbReference type="RefSeq" id="WP_218633706.1">
    <property type="nucleotide sequence ID" value="NZ_JAHVAH010000001.1"/>
</dbReference>
<keyword evidence="1 3" id="KW-0378">Hydrolase</keyword>
<dbReference type="InterPro" id="IPR006683">
    <property type="entry name" value="Thioestr_dom"/>
</dbReference>
<name>A0ABS6V8C6_9SPHN</name>
<evidence type="ECO:0000313" key="4">
    <source>
        <dbReference type="Proteomes" id="UP000698028"/>
    </source>
</evidence>
<accession>A0ABS6V8C6</accession>
<proteinExistence type="predicted"/>
<evidence type="ECO:0000259" key="2">
    <source>
        <dbReference type="Pfam" id="PF03061"/>
    </source>
</evidence>
<keyword evidence="4" id="KW-1185">Reference proteome</keyword>
<dbReference type="NCBIfam" id="TIGR00051">
    <property type="entry name" value="YbgC/FadM family acyl-CoA thioesterase"/>
    <property type="match status" value="1"/>
</dbReference>
<dbReference type="CDD" id="cd00586">
    <property type="entry name" value="4HBT"/>
    <property type="match status" value="1"/>
</dbReference>
<feature type="domain" description="Thioesterase" evidence="2">
    <location>
        <begin position="34"/>
        <end position="116"/>
    </location>
</feature>
<dbReference type="GO" id="GO:0016787">
    <property type="term" value="F:hydrolase activity"/>
    <property type="evidence" value="ECO:0007669"/>
    <property type="project" value="UniProtKB-KW"/>
</dbReference>
<dbReference type="InterPro" id="IPR050563">
    <property type="entry name" value="4-hydroxybenzoyl-CoA_TE"/>
</dbReference>
<reference evidence="3 4" key="1">
    <citation type="submission" date="2021-07" db="EMBL/GenBank/DDBJ databases">
        <title>The draft genome sequence of Sphingomicrobium sp. B8.</title>
        <authorList>
            <person name="Mu L."/>
        </authorList>
    </citation>
    <scope>NUCLEOTIDE SEQUENCE [LARGE SCALE GENOMIC DNA]</scope>
    <source>
        <strain evidence="3 4">B8</strain>
    </source>
</reference>
<gene>
    <name evidence="3" type="ORF">KTQ36_11035</name>
</gene>
<dbReference type="InterPro" id="IPR006684">
    <property type="entry name" value="YbgC/YbaW"/>
</dbReference>
<dbReference type="Pfam" id="PF03061">
    <property type="entry name" value="4HBT"/>
    <property type="match status" value="1"/>
</dbReference>
<protein>
    <submittedName>
        <fullName evidence="3">YbgC/FadM family acyl-CoA thioesterase</fullName>
        <ecNumber evidence="3">3.1.2.-</ecNumber>
    </submittedName>
</protein>